<sequence>MATTYPVKLNQPSPYRVLEHLLWKHVPQDSQPNFHAV</sequence>
<evidence type="ECO:0000313" key="1">
    <source>
        <dbReference type="EMBL" id="SPF67037.1"/>
    </source>
</evidence>
<proteinExistence type="predicted"/>
<organism evidence="1 2">
    <name type="scientific">Propionibacterium ruminifibrarum</name>
    <dbReference type="NCBI Taxonomy" id="1962131"/>
    <lineage>
        <taxon>Bacteria</taxon>
        <taxon>Bacillati</taxon>
        <taxon>Actinomycetota</taxon>
        <taxon>Actinomycetes</taxon>
        <taxon>Propionibacteriales</taxon>
        <taxon>Propionibacteriaceae</taxon>
        <taxon>Propionibacterium</taxon>
    </lineage>
</organism>
<accession>A0A375HXP7</accession>
<keyword evidence="2" id="KW-1185">Reference proteome</keyword>
<protein>
    <submittedName>
        <fullName evidence="1">Uncharacterized protein</fullName>
    </submittedName>
</protein>
<evidence type="ECO:0000313" key="2">
    <source>
        <dbReference type="Proteomes" id="UP000265962"/>
    </source>
</evidence>
<dbReference type="EMBL" id="OMOH01000001">
    <property type="protein sequence ID" value="SPF67037.1"/>
    <property type="molecule type" value="Genomic_DNA"/>
</dbReference>
<name>A0A375HXP7_9ACTN</name>
<dbReference type="Proteomes" id="UP000265962">
    <property type="component" value="Unassembled WGS sequence"/>
</dbReference>
<dbReference type="AlphaFoldDB" id="A0A375HXP7"/>
<gene>
    <name evidence="1" type="ORF">PROPJV5_0045</name>
</gene>
<reference evidence="2" key="1">
    <citation type="submission" date="2018-02" db="EMBL/GenBank/DDBJ databases">
        <authorList>
            <person name="Hornung B."/>
        </authorList>
    </citation>
    <scope>NUCLEOTIDE SEQUENCE [LARGE SCALE GENOMIC DNA]</scope>
</reference>